<reference evidence="1 2" key="1">
    <citation type="journal article" date="2016" name="Nat. Commun.">
        <title>Thousands of microbial genomes shed light on interconnected biogeochemical processes in an aquifer system.</title>
        <authorList>
            <person name="Anantharaman K."/>
            <person name="Brown C.T."/>
            <person name="Hug L.A."/>
            <person name="Sharon I."/>
            <person name="Castelle C.J."/>
            <person name="Probst A.J."/>
            <person name="Thomas B.C."/>
            <person name="Singh A."/>
            <person name="Wilkins M.J."/>
            <person name="Karaoz U."/>
            <person name="Brodie E.L."/>
            <person name="Williams K.H."/>
            <person name="Hubbard S.S."/>
            <person name="Banfield J.F."/>
        </authorList>
    </citation>
    <scope>NUCLEOTIDE SEQUENCE [LARGE SCALE GENOMIC DNA]</scope>
</reference>
<gene>
    <name evidence="1" type="ORF">A2W18_09580</name>
</gene>
<comment type="caution">
    <text evidence="1">The sequence shown here is derived from an EMBL/GenBank/DDBJ whole genome shotgun (WGS) entry which is preliminary data.</text>
</comment>
<dbReference type="AlphaFoldDB" id="A0A1F6VDG1"/>
<sequence length="72" mass="7841">MKFFLDNLFLLGQVICVAGIAWGAWMVLRESLAGVIFPAHKESARTAVGPEHVVRPSNASLASHTHETRRAA</sequence>
<accession>A0A1F6VDG1</accession>
<dbReference type="Proteomes" id="UP000179076">
    <property type="component" value="Unassembled WGS sequence"/>
</dbReference>
<evidence type="ECO:0000313" key="2">
    <source>
        <dbReference type="Proteomes" id="UP000179076"/>
    </source>
</evidence>
<protein>
    <submittedName>
        <fullName evidence="1">Uncharacterized protein</fullName>
    </submittedName>
</protein>
<organism evidence="1 2">
    <name type="scientific">Candidatus Muproteobacteria bacterium RBG_16_60_9</name>
    <dbReference type="NCBI Taxonomy" id="1817755"/>
    <lineage>
        <taxon>Bacteria</taxon>
        <taxon>Pseudomonadati</taxon>
        <taxon>Pseudomonadota</taxon>
        <taxon>Candidatus Muproteobacteria</taxon>
    </lineage>
</organism>
<name>A0A1F6VDG1_9PROT</name>
<dbReference type="EMBL" id="MFSP01000049">
    <property type="protein sequence ID" value="OGI67697.1"/>
    <property type="molecule type" value="Genomic_DNA"/>
</dbReference>
<proteinExistence type="predicted"/>
<evidence type="ECO:0000313" key="1">
    <source>
        <dbReference type="EMBL" id="OGI67697.1"/>
    </source>
</evidence>